<dbReference type="InterPro" id="IPR019016">
    <property type="entry name" value="Csx1-like_HEPN"/>
</dbReference>
<dbReference type="InterPro" id="IPR053857">
    <property type="entry name" value="Csx1_CARF"/>
</dbReference>
<protein>
    <submittedName>
        <fullName evidence="3">CRISPR-associated protein DxTHG</fullName>
    </submittedName>
</protein>
<dbReference type="InterPro" id="IPR013383">
    <property type="entry name" value="CRISPR-assoc_prot_DxTHG_CS"/>
</dbReference>
<evidence type="ECO:0000259" key="2">
    <source>
        <dbReference type="Pfam" id="PF22230"/>
    </source>
</evidence>
<dbReference type="SUPFAM" id="SSF160980">
    <property type="entry name" value="SSO1389-like"/>
    <property type="match status" value="1"/>
</dbReference>
<dbReference type="Pfam" id="PF22230">
    <property type="entry name" value="Csx1_CARF"/>
    <property type="match status" value="1"/>
</dbReference>
<dbReference type="InterPro" id="IPR052875">
    <property type="entry name" value="CRISPR_assoc_ribonuclease"/>
</dbReference>
<evidence type="ECO:0000313" key="3">
    <source>
        <dbReference type="EMBL" id="OAQ20758.1"/>
    </source>
</evidence>
<dbReference type="EMBL" id="LWLG01000007">
    <property type="protein sequence ID" value="OAQ20758.1"/>
    <property type="molecule type" value="Genomic_DNA"/>
</dbReference>
<reference evidence="3 4" key="1">
    <citation type="submission" date="2016-04" db="EMBL/GenBank/DDBJ databases">
        <title>Genome analysis of Thermosulfurimonas dismutans, the first thermophilic sulfur-disproportionating bacterium of the phylum Thermodesulfobacteria.</title>
        <authorList>
            <person name="Mardanov A.V."/>
            <person name="Beletsky A.V."/>
            <person name="Kadnikov V.V."/>
            <person name="Slobodkin A.I."/>
            <person name="Ravin N.V."/>
        </authorList>
    </citation>
    <scope>NUCLEOTIDE SEQUENCE [LARGE SCALE GENOMIC DNA]</scope>
    <source>
        <strain evidence="3 4">S95</strain>
    </source>
</reference>
<keyword evidence="4" id="KW-1185">Reference proteome</keyword>
<comment type="caution">
    <text evidence="3">The sequence shown here is derived from an EMBL/GenBank/DDBJ whole genome shotgun (WGS) entry which is preliminary data.</text>
</comment>
<dbReference type="NCBIfam" id="TIGR02549">
    <property type="entry name" value="CRISPR_DxTHG"/>
    <property type="match status" value="1"/>
</dbReference>
<dbReference type="Proteomes" id="UP000078390">
    <property type="component" value="Unassembled WGS sequence"/>
</dbReference>
<dbReference type="STRING" id="999894.TDIS_1214"/>
<gene>
    <name evidence="3" type="ORF">TDIS_1214</name>
</gene>
<dbReference type="RefSeq" id="WP_068670376.1">
    <property type="nucleotide sequence ID" value="NZ_LWLG01000007.1"/>
</dbReference>
<evidence type="ECO:0000313" key="4">
    <source>
        <dbReference type="Proteomes" id="UP000078390"/>
    </source>
</evidence>
<organism evidence="3 4">
    <name type="scientific">Thermosulfurimonas dismutans</name>
    <dbReference type="NCBI Taxonomy" id="999894"/>
    <lineage>
        <taxon>Bacteria</taxon>
        <taxon>Pseudomonadati</taxon>
        <taxon>Thermodesulfobacteriota</taxon>
        <taxon>Thermodesulfobacteria</taxon>
        <taxon>Thermodesulfobacteriales</taxon>
        <taxon>Thermodesulfobacteriaceae</taxon>
        <taxon>Thermosulfurimonas</taxon>
    </lineage>
</organism>
<dbReference type="PANTHER" id="PTHR37169:SF1">
    <property type="entry name" value="CRISPR SYSTEM ENDORIBONUCLEASE CSX1"/>
    <property type="match status" value="1"/>
</dbReference>
<sequence>MKLLIAPWGNPFGWNEVTYRFGEVESVSKTSLKVLLEALNPEYIVILVADSLVDKDSLRENTNYAEAKAAVRDKIFNFLKDCHIPLDKTKIDILVLPGTGYFKNGVFEGEVLDYYYRLLYELARLLNESDFKEVHLDLTHGLNFMPVLTYRAVKEILQVVSFFAPIKFVAYNADPFVSGGPETVLTLHVVEEIEELPRFPALSPYEVNVSSRFFEKLVVDENGQKLKVVGKPRLKEILTFLGGMVYGLPLMLTTFFVPAEEVFSHLKEALNIYEKEIKIRKEGGRLRLTRRARLTPLFRVLTLVWLLLKFFEKENLLETRQEEIFLHKLESIAKKVFWKNNIFRSILGTEMHNLKSIKGFPFDWKLLAEIEGRKPDSPNPRNFFAHGGLEKNAVELRQTEEGLKIRYSKEKKNNVQNFILKSLR</sequence>
<dbReference type="AlphaFoldDB" id="A0A179D580"/>
<dbReference type="PANTHER" id="PTHR37169">
    <property type="entry name" value="CRISPR SYSTEM ENDORIBONUCLEASE CSX1-RELATED"/>
    <property type="match status" value="1"/>
</dbReference>
<evidence type="ECO:0000259" key="1">
    <source>
        <dbReference type="Pfam" id="PF09455"/>
    </source>
</evidence>
<proteinExistence type="predicted"/>
<accession>A0A179D580</accession>
<name>A0A179D580_9BACT</name>
<dbReference type="Gene3D" id="3.40.50.10640">
    <property type="entry name" value="SSO1389-like"/>
    <property type="match status" value="1"/>
</dbReference>
<feature type="domain" description="CRISPR system endoribonuclease Csx1-like HEPN" evidence="1">
    <location>
        <begin position="344"/>
        <end position="407"/>
    </location>
</feature>
<dbReference type="NCBIfam" id="TIGR01897">
    <property type="entry name" value="cas_MJ1666"/>
    <property type="match status" value="1"/>
</dbReference>
<dbReference type="InterPro" id="IPR010171">
    <property type="entry name" value="CRISPR_Csx1"/>
</dbReference>
<feature type="domain" description="CRISPR system endoribonuclease Csx1 CARF" evidence="2">
    <location>
        <begin position="3"/>
        <end position="175"/>
    </location>
</feature>
<dbReference type="Pfam" id="PF09455">
    <property type="entry name" value="Csx1_HEPN"/>
    <property type="match status" value="1"/>
</dbReference>
<dbReference type="OrthoDB" id="2080251at2"/>